<sequence>MELRRKLFHLFALLLWIVPIVYFPKSITLALFVLVMAINLLVVLRVGFKRLGWFYRFVLSLERPKNYQRPGIQALWANLGIFISYLISKEGAVAGVLVLAVGDAISGLAGQRWGKKKLLGKSLEGFLAFFLSSFICLLPFYGLWQTLVLAFVGAVTELLSGRIDDNFTVPICVSLTYTLFY</sequence>
<dbReference type="GO" id="GO:0004143">
    <property type="term" value="F:ATP-dependent diacylglycerol kinase activity"/>
    <property type="evidence" value="ECO:0007669"/>
    <property type="project" value="InterPro"/>
</dbReference>
<accession>A0A1M6SEB7</accession>
<evidence type="ECO:0000313" key="3">
    <source>
        <dbReference type="Proteomes" id="UP000189810"/>
    </source>
</evidence>
<evidence type="ECO:0000313" key="2">
    <source>
        <dbReference type="EMBL" id="SHK42838.1"/>
    </source>
</evidence>
<dbReference type="STRING" id="381751.SAMN05444391_0991"/>
<keyword evidence="1" id="KW-0812">Transmembrane</keyword>
<feature type="transmembrane region" description="Helical" evidence="1">
    <location>
        <begin position="125"/>
        <end position="144"/>
    </location>
</feature>
<proteinExistence type="predicted"/>
<reference evidence="2 3" key="1">
    <citation type="submission" date="2016-11" db="EMBL/GenBank/DDBJ databases">
        <authorList>
            <person name="Jaros S."/>
            <person name="Januszkiewicz K."/>
            <person name="Wedrychowicz H."/>
        </authorList>
    </citation>
    <scope>NUCLEOTIDE SEQUENCE [LARGE SCALE GENOMIC DNA]</scope>
    <source>
        <strain evidence="2 3">DSM 19557</strain>
    </source>
</reference>
<feature type="transmembrane region" description="Helical" evidence="1">
    <location>
        <begin position="7"/>
        <end position="23"/>
    </location>
</feature>
<dbReference type="EMBL" id="LT670846">
    <property type="protein sequence ID" value="SHK42838.1"/>
    <property type="molecule type" value="Genomic_DNA"/>
</dbReference>
<keyword evidence="1" id="KW-0472">Membrane</keyword>
<dbReference type="RefSeq" id="WP_079654114.1">
    <property type="nucleotide sequence ID" value="NZ_LT670846.1"/>
</dbReference>
<keyword evidence="2" id="KW-0418">Kinase</keyword>
<protein>
    <submittedName>
        <fullName evidence="2">Dolichol kinase</fullName>
    </submittedName>
</protein>
<keyword evidence="2" id="KW-0808">Transferase</keyword>
<organism evidence="2 3">
    <name type="scientific">Thermocrinis minervae</name>
    <dbReference type="NCBI Taxonomy" id="381751"/>
    <lineage>
        <taxon>Bacteria</taxon>
        <taxon>Pseudomonadati</taxon>
        <taxon>Aquificota</taxon>
        <taxon>Aquificia</taxon>
        <taxon>Aquificales</taxon>
        <taxon>Aquificaceae</taxon>
        <taxon>Thermocrinis</taxon>
    </lineage>
</organism>
<dbReference type="Proteomes" id="UP000189810">
    <property type="component" value="Chromosome I"/>
</dbReference>
<gene>
    <name evidence="2" type="ORF">SAMN05444391_0991</name>
</gene>
<dbReference type="AlphaFoldDB" id="A0A1M6SEB7"/>
<dbReference type="OrthoDB" id="14973at2"/>
<dbReference type="InterPro" id="IPR037997">
    <property type="entry name" value="Dgk1-like"/>
</dbReference>
<feature type="transmembrane region" description="Helical" evidence="1">
    <location>
        <begin position="29"/>
        <end position="48"/>
    </location>
</feature>
<keyword evidence="3" id="KW-1185">Reference proteome</keyword>
<keyword evidence="1" id="KW-1133">Transmembrane helix</keyword>
<dbReference type="PANTHER" id="PTHR31303:SF1">
    <property type="entry name" value="CTP-DEPENDENT DIACYLGLYCEROL KINASE 1"/>
    <property type="match status" value="1"/>
</dbReference>
<dbReference type="PANTHER" id="PTHR31303">
    <property type="entry name" value="CTP-DEPENDENT DIACYLGLYCEROL KINASE 1"/>
    <property type="match status" value="1"/>
</dbReference>
<evidence type="ECO:0000256" key="1">
    <source>
        <dbReference type="SAM" id="Phobius"/>
    </source>
</evidence>
<name>A0A1M6SEB7_9AQUI</name>